<dbReference type="NCBIfam" id="TIGR03822">
    <property type="entry name" value="AblA_like_2"/>
    <property type="match status" value="1"/>
</dbReference>
<dbReference type="PANTHER" id="PTHR30538:SF1">
    <property type="entry name" value="L-LYSINE 2,3-AMINOMUTASE"/>
    <property type="match status" value="1"/>
</dbReference>
<dbReference type="InterPro" id="IPR007197">
    <property type="entry name" value="rSAM"/>
</dbReference>
<evidence type="ECO:0000259" key="13">
    <source>
        <dbReference type="PROSITE" id="PS51918"/>
    </source>
</evidence>
<dbReference type="Gene3D" id="3.20.20.70">
    <property type="entry name" value="Aldolase class I"/>
    <property type="match status" value="1"/>
</dbReference>
<keyword evidence="10" id="KW-0413">Isomerase</keyword>
<dbReference type="OrthoDB" id="9768064at2"/>
<reference evidence="14 15" key="1">
    <citation type="journal article" date="2014" name="Genome Announc.">
        <title>Genome Sequence of Afipia felis Strain 76713, Isolated in Hospital Water Using an Amoeba Co-Culture Procedure.</title>
        <authorList>
            <person name="Benamar S."/>
            <person name="La Scola B."/>
            <person name="Croce O."/>
        </authorList>
    </citation>
    <scope>NUCLEOTIDE SEQUENCE [LARGE SCALE GENOMIC DNA]</scope>
    <source>
        <strain evidence="14 15">76713</strain>
    </source>
</reference>
<proteinExistence type="inferred from homology"/>
<protein>
    <submittedName>
        <fullName evidence="14">L-lysine 2,3-aminomutase</fullName>
    </submittedName>
</protein>
<evidence type="ECO:0000256" key="4">
    <source>
        <dbReference type="ARBA" id="ARBA00022485"/>
    </source>
</evidence>
<name>A0A090ML51_AFIFE</name>
<dbReference type="PIRSF" id="PIRSF004911">
    <property type="entry name" value="DUF160"/>
    <property type="match status" value="1"/>
</dbReference>
<dbReference type="SFLD" id="SFLDS00029">
    <property type="entry name" value="Radical_SAM"/>
    <property type="match status" value="1"/>
</dbReference>
<evidence type="ECO:0000256" key="1">
    <source>
        <dbReference type="ARBA" id="ARBA00001933"/>
    </source>
</evidence>
<dbReference type="PROSITE" id="PS51918">
    <property type="entry name" value="RADICAL_SAM"/>
    <property type="match status" value="1"/>
</dbReference>
<dbReference type="GO" id="GO:0051539">
    <property type="term" value="F:4 iron, 4 sulfur cluster binding"/>
    <property type="evidence" value="ECO:0007669"/>
    <property type="project" value="UniProtKB-KW"/>
</dbReference>
<evidence type="ECO:0000313" key="14">
    <source>
        <dbReference type="EMBL" id="CEG08151.1"/>
    </source>
</evidence>
<dbReference type="GO" id="GO:0016853">
    <property type="term" value="F:isomerase activity"/>
    <property type="evidence" value="ECO:0007669"/>
    <property type="project" value="UniProtKB-KW"/>
</dbReference>
<evidence type="ECO:0000256" key="11">
    <source>
        <dbReference type="PIRSR" id="PIRSR004911-1"/>
    </source>
</evidence>
<evidence type="ECO:0000256" key="8">
    <source>
        <dbReference type="ARBA" id="ARBA00023004"/>
    </source>
</evidence>
<keyword evidence="6 11" id="KW-0479">Metal-binding</keyword>
<dbReference type="STRING" id="1035.BN961_01565"/>
<dbReference type="Pfam" id="PF12544">
    <property type="entry name" value="LAM_C"/>
    <property type="match status" value="1"/>
</dbReference>
<comment type="cofactor">
    <cofactor evidence="2">
        <name>[4Fe-4S] cluster</name>
        <dbReference type="ChEBI" id="CHEBI:49883"/>
    </cofactor>
</comment>
<dbReference type="InterPro" id="IPR058240">
    <property type="entry name" value="rSAM_sf"/>
</dbReference>
<comment type="cofactor">
    <cofactor evidence="1 12">
        <name>pyridoxal 5'-phosphate</name>
        <dbReference type="ChEBI" id="CHEBI:597326"/>
    </cofactor>
</comment>
<evidence type="ECO:0000256" key="9">
    <source>
        <dbReference type="ARBA" id="ARBA00023014"/>
    </source>
</evidence>
<dbReference type="RefSeq" id="WP_048756153.1">
    <property type="nucleotide sequence ID" value="NZ_CCAZ020000001.1"/>
</dbReference>
<gene>
    <name evidence="14" type="primary">kamA</name>
    <name evidence="14" type="ORF">BN961_01565</name>
</gene>
<dbReference type="CDD" id="cd01335">
    <property type="entry name" value="Radical_SAM"/>
    <property type="match status" value="1"/>
</dbReference>
<feature type="binding site" evidence="11">
    <location>
        <position position="115"/>
    </location>
    <ligand>
        <name>[4Fe-4S] cluster</name>
        <dbReference type="ChEBI" id="CHEBI:49883"/>
        <note>4Fe-4S-S-AdoMet</note>
    </ligand>
</feature>
<sequence>MGSIVKPSTTLRRPAELADQKLVSREALPALEAVAARYAIAITPAVAALIDPNDPNDPIARQYVPSTQELQIEPVERADPIGDNARSPVEGIVHRYPDRVLLKLVHVCAVYCRFCFRREMVGPGKDSALSDYAYAKAIDYIRTHSEIWEVILTGGDPLMLSARRLKEIVNDLAAIPHVKIIRFHTRLPVADPARMTDEVAEALHHPDVTTWVALHANHPRELTAEARAACARLIDRGIPMVSQSVLLRGVNDSAETLTALMRAFVECRIKPYYLHHGDLAPGTSHLRTTLEEGEALMRQLRGHVSGLCQPDYVLDIPGGYGKIPVGPAYLSQQRDGERMQPRRLVDYCGGVHSYPPA</sequence>
<keyword evidence="8" id="KW-0408">Iron</keyword>
<dbReference type="InterPro" id="IPR022447">
    <property type="entry name" value="Lys_aminomutase-rel"/>
</dbReference>
<dbReference type="SUPFAM" id="SSF102114">
    <property type="entry name" value="Radical SAM enzymes"/>
    <property type="match status" value="1"/>
</dbReference>
<dbReference type="SFLD" id="SFLDG01070">
    <property type="entry name" value="PLP-dependent"/>
    <property type="match status" value="1"/>
</dbReference>
<dbReference type="InterPro" id="IPR003739">
    <property type="entry name" value="Lys_aminomutase/Glu_NH3_mut"/>
</dbReference>
<dbReference type="EMBL" id="CCAZ020000001">
    <property type="protein sequence ID" value="CEG08151.1"/>
    <property type="molecule type" value="Genomic_DNA"/>
</dbReference>
<dbReference type="Pfam" id="PF04055">
    <property type="entry name" value="Radical_SAM"/>
    <property type="match status" value="1"/>
</dbReference>
<keyword evidence="9 11" id="KW-0411">Iron-sulfur</keyword>
<dbReference type="GO" id="GO:0046872">
    <property type="term" value="F:metal ion binding"/>
    <property type="evidence" value="ECO:0007669"/>
    <property type="project" value="UniProtKB-KW"/>
</dbReference>
<dbReference type="InterPro" id="IPR013785">
    <property type="entry name" value="Aldolase_TIM"/>
</dbReference>
<evidence type="ECO:0000256" key="7">
    <source>
        <dbReference type="ARBA" id="ARBA00022898"/>
    </source>
</evidence>
<dbReference type="Proteomes" id="UP000035762">
    <property type="component" value="Unassembled WGS sequence"/>
</dbReference>
<evidence type="ECO:0000256" key="10">
    <source>
        <dbReference type="ARBA" id="ARBA00023235"/>
    </source>
</evidence>
<keyword evidence="5" id="KW-0949">S-adenosyl-L-methionine</keyword>
<feature type="binding site" evidence="11">
    <location>
        <position position="112"/>
    </location>
    <ligand>
        <name>[4Fe-4S] cluster</name>
        <dbReference type="ChEBI" id="CHEBI:49883"/>
        <note>4Fe-4S-S-AdoMet</note>
    </ligand>
</feature>
<feature type="domain" description="Radical SAM core" evidence="13">
    <location>
        <begin position="94"/>
        <end position="307"/>
    </location>
</feature>
<feature type="modified residue" description="N6-(pyridoxal phosphate)lysine" evidence="12">
    <location>
        <position position="322"/>
    </location>
</feature>
<evidence type="ECO:0000256" key="12">
    <source>
        <dbReference type="PIRSR" id="PIRSR603739-50"/>
    </source>
</evidence>
<dbReference type="InterPro" id="IPR025895">
    <property type="entry name" value="LAM_C_dom"/>
</dbReference>
<keyword evidence="4 11" id="KW-0004">4Fe-4S</keyword>
<dbReference type="AlphaFoldDB" id="A0A090ML51"/>
<evidence type="ECO:0000313" key="15">
    <source>
        <dbReference type="Proteomes" id="UP000035762"/>
    </source>
</evidence>
<dbReference type="PANTHER" id="PTHR30538">
    <property type="entry name" value="LYSINE 2,3-AMINOMUTASE-RELATED"/>
    <property type="match status" value="1"/>
</dbReference>
<evidence type="ECO:0000256" key="5">
    <source>
        <dbReference type="ARBA" id="ARBA00022691"/>
    </source>
</evidence>
<organism evidence="14 15">
    <name type="scientific">Afipia felis</name>
    <name type="common">Cat scratch disease bacillus</name>
    <dbReference type="NCBI Taxonomy" id="1035"/>
    <lineage>
        <taxon>Bacteria</taxon>
        <taxon>Pseudomonadati</taxon>
        <taxon>Pseudomonadota</taxon>
        <taxon>Alphaproteobacteria</taxon>
        <taxon>Hyphomicrobiales</taxon>
        <taxon>Nitrobacteraceae</taxon>
        <taxon>Afipia</taxon>
    </lineage>
</organism>
<feature type="binding site" evidence="11">
    <location>
        <position position="108"/>
    </location>
    <ligand>
        <name>[4Fe-4S] cluster</name>
        <dbReference type="ChEBI" id="CHEBI:49883"/>
        <note>4Fe-4S-S-AdoMet</note>
    </ligand>
</feature>
<evidence type="ECO:0000256" key="2">
    <source>
        <dbReference type="ARBA" id="ARBA00001966"/>
    </source>
</evidence>
<evidence type="ECO:0000256" key="6">
    <source>
        <dbReference type="ARBA" id="ARBA00022723"/>
    </source>
</evidence>
<dbReference type="NCBIfam" id="TIGR00238">
    <property type="entry name" value="KamA family radical SAM protein"/>
    <property type="match status" value="1"/>
</dbReference>
<accession>A0A090ML51</accession>
<evidence type="ECO:0000256" key="3">
    <source>
        <dbReference type="ARBA" id="ARBA00008703"/>
    </source>
</evidence>
<comment type="caution">
    <text evidence="14">The sequence shown here is derived from an EMBL/GenBank/DDBJ whole genome shotgun (WGS) entry which is preliminary data.</text>
</comment>
<comment type="similarity">
    <text evidence="3">Belongs to the radical SAM superfamily. KamA family.</text>
</comment>
<keyword evidence="7 12" id="KW-0663">Pyridoxal phosphate</keyword>
<keyword evidence="15" id="KW-1185">Reference proteome</keyword>